<dbReference type="PANTHER" id="PTHR15081">
    <property type="entry name" value="NUCLEAR AUTOANTIGENIC SPERM PROTEIN NASP -RELATED"/>
    <property type="match status" value="1"/>
</dbReference>
<keyword evidence="10" id="KW-1185">Reference proteome</keyword>
<evidence type="ECO:0000256" key="2">
    <source>
        <dbReference type="ARBA" id="ARBA00008402"/>
    </source>
</evidence>
<dbReference type="GO" id="GO:0006335">
    <property type="term" value="P:DNA replication-dependent chromatin assembly"/>
    <property type="evidence" value="ECO:0007669"/>
    <property type="project" value="TreeGrafter"/>
</dbReference>
<feature type="compositionally biased region" description="Basic and acidic residues" evidence="7">
    <location>
        <begin position="143"/>
        <end position="169"/>
    </location>
</feature>
<reference evidence="9 10" key="1">
    <citation type="submission" date="2024-04" db="EMBL/GenBank/DDBJ databases">
        <authorList>
            <person name="Waldvogel A.-M."/>
            <person name="Schoenle A."/>
        </authorList>
    </citation>
    <scope>NUCLEOTIDE SEQUENCE [LARGE SCALE GENOMIC DNA]</scope>
</reference>
<organism evidence="9 10">
    <name type="scientific">Knipowitschia caucasica</name>
    <name type="common">Caucasian dwarf goby</name>
    <name type="synonym">Pomatoschistus caucasicus</name>
    <dbReference type="NCBI Taxonomy" id="637954"/>
    <lineage>
        <taxon>Eukaryota</taxon>
        <taxon>Metazoa</taxon>
        <taxon>Chordata</taxon>
        <taxon>Craniata</taxon>
        <taxon>Vertebrata</taxon>
        <taxon>Euteleostomi</taxon>
        <taxon>Actinopterygii</taxon>
        <taxon>Neopterygii</taxon>
        <taxon>Teleostei</taxon>
        <taxon>Neoteleostei</taxon>
        <taxon>Acanthomorphata</taxon>
        <taxon>Gobiaria</taxon>
        <taxon>Gobiiformes</taxon>
        <taxon>Gobioidei</taxon>
        <taxon>Gobiidae</taxon>
        <taxon>Gobiinae</taxon>
        <taxon>Knipowitschia</taxon>
    </lineage>
</organism>
<dbReference type="InterPro" id="IPR019734">
    <property type="entry name" value="TPR_rpt"/>
</dbReference>
<dbReference type="GO" id="GO:0005654">
    <property type="term" value="C:nucleoplasm"/>
    <property type="evidence" value="ECO:0007669"/>
    <property type="project" value="TreeGrafter"/>
</dbReference>
<protein>
    <recommendedName>
        <fullName evidence="8">Tetratricopeptide SHNi-TPR domain-containing protein</fullName>
    </recommendedName>
</protein>
<evidence type="ECO:0000256" key="6">
    <source>
        <dbReference type="PROSITE-ProRule" id="PRU00339"/>
    </source>
</evidence>
<keyword evidence="5" id="KW-0539">Nucleus</keyword>
<dbReference type="Gene3D" id="1.25.40.10">
    <property type="entry name" value="Tetratricopeptide repeat domain"/>
    <property type="match status" value="1"/>
</dbReference>
<evidence type="ECO:0000256" key="4">
    <source>
        <dbReference type="ARBA" id="ARBA00022803"/>
    </source>
</evidence>
<gene>
    <name evidence="9" type="ORF">KC01_LOCUS10906</name>
</gene>
<comment type="similarity">
    <text evidence="2">Belongs to the NASP family.</text>
</comment>
<evidence type="ECO:0000256" key="3">
    <source>
        <dbReference type="ARBA" id="ARBA00022737"/>
    </source>
</evidence>
<evidence type="ECO:0000256" key="1">
    <source>
        <dbReference type="ARBA" id="ARBA00004123"/>
    </source>
</evidence>
<dbReference type="GO" id="GO:0034080">
    <property type="term" value="P:CENP-A containing chromatin assembly"/>
    <property type="evidence" value="ECO:0007669"/>
    <property type="project" value="TreeGrafter"/>
</dbReference>
<feature type="region of interest" description="Disordered" evidence="7">
    <location>
        <begin position="105"/>
        <end position="370"/>
    </location>
</feature>
<evidence type="ECO:0000256" key="7">
    <source>
        <dbReference type="SAM" id="MobiDB-lite"/>
    </source>
</evidence>
<feature type="compositionally biased region" description="Basic and acidic residues" evidence="7">
    <location>
        <begin position="568"/>
        <end position="584"/>
    </location>
</feature>
<sequence>MHQSIPSKAAKDTHRPAAPLTVVSSQFLSAGVMEEANKLIGLGKKHLVMGQVVEAVNSLQEACGMLAKKYGDTADECGEAMYWCGKALLDLARMENSVLGNALEGVPEEEEEKLKDSNVEMESTESLDEKARDELRVQVYDAMAEKPEDAEKNDSTPEKSDDVKEKTDSTSEVTKNNPTEKEEDCTTTEKQEPQSAPAEGEVENKTKSPAKEDSSKEAKEDSSKEAKAKEDSSKEAKEDSSKEAKEDSSKEAKEDSSKEAKEDSSKEAKEDSSKEAKEDSSKEDSSKEDSSKEDSSKEASQEKATDGDCKDDASAEAETEGTKANEAGEDDVEEEGEADSDEEMDDGEADDKAEGEDTAEKGSDDEEEVGNLQLAWEMLEVAKVIYKRKDTKDDQLMAAQAHLKLGEVAAESGNYTQAIEDFKECLTLQLKHLESDSRLLAETHYQLGLTYNLNSQYKESIEELGSSLSVIKSRLGKLQDLIDKAEGPDSLADERKEMEELKALLPEIQEKVEDSSDGLKNANKDAKGVLDKESTSETGEKLTSTKANEACEQATASDISHLVRKKRKPEESPVKEVKKVKPDDAQTNCTKETKSNGHSSDHTNGQSAGMEVESN</sequence>
<keyword evidence="4 6" id="KW-0802">TPR repeat</keyword>
<feature type="compositionally biased region" description="Basic and acidic residues" evidence="7">
    <location>
        <begin position="202"/>
        <end position="313"/>
    </location>
</feature>
<dbReference type="PROSITE" id="PS50005">
    <property type="entry name" value="TPR"/>
    <property type="match status" value="1"/>
</dbReference>
<feature type="compositionally biased region" description="Polar residues" evidence="7">
    <location>
        <begin position="602"/>
        <end position="615"/>
    </location>
</feature>
<feature type="compositionally biased region" description="Acidic residues" evidence="7">
    <location>
        <begin position="327"/>
        <end position="369"/>
    </location>
</feature>
<feature type="compositionally biased region" description="Basic and acidic residues" evidence="7">
    <location>
        <begin position="522"/>
        <end position="540"/>
    </location>
</feature>
<feature type="compositionally biased region" description="Basic and acidic residues" evidence="7">
    <location>
        <begin position="591"/>
        <end position="601"/>
    </location>
</feature>
<keyword evidence="3" id="KW-0677">Repeat</keyword>
<dbReference type="SMART" id="SM00028">
    <property type="entry name" value="TPR"/>
    <property type="match status" value="3"/>
</dbReference>
<dbReference type="Proteomes" id="UP001497482">
    <property type="component" value="Chromosome 14"/>
</dbReference>
<feature type="domain" description="Tetratricopeptide SHNi-TPR" evidence="8">
    <location>
        <begin position="403"/>
        <end position="435"/>
    </location>
</feature>
<dbReference type="EMBL" id="OZ035836">
    <property type="protein sequence ID" value="CAL1579969.1"/>
    <property type="molecule type" value="Genomic_DNA"/>
</dbReference>
<evidence type="ECO:0000313" key="10">
    <source>
        <dbReference type="Proteomes" id="UP001497482"/>
    </source>
</evidence>
<feature type="region of interest" description="Disordered" evidence="7">
    <location>
        <begin position="507"/>
        <end position="615"/>
    </location>
</feature>
<evidence type="ECO:0000313" key="9">
    <source>
        <dbReference type="EMBL" id="CAL1579969.1"/>
    </source>
</evidence>
<evidence type="ECO:0000259" key="8">
    <source>
        <dbReference type="Pfam" id="PF10516"/>
    </source>
</evidence>
<dbReference type="InterPro" id="IPR051730">
    <property type="entry name" value="NASP-like"/>
</dbReference>
<dbReference type="PANTHER" id="PTHR15081:SF1">
    <property type="entry name" value="NUCLEAR AUTOANTIGENIC SPERM PROTEIN"/>
    <property type="match status" value="1"/>
</dbReference>
<feature type="repeat" description="TPR" evidence="6">
    <location>
        <begin position="399"/>
        <end position="432"/>
    </location>
</feature>
<feature type="compositionally biased region" description="Basic and acidic residues" evidence="7">
    <location>
        <begin position="127"/>
        <end position="136"/>
    </location>
</feature>
<dbReference type="InterPro" id="IPR011990">
    <property type="entry name" value="TPR-like_helical_dom_sf"/>
</dbReference>
<dbReference type="SUPFAM" id="SSF48452">
    <property type="entry name" value="TPR-like"/>
    <property type="match status" value="1"/>
</dbReference>
<dbReference type="AlphaFoldDB" id="A0AAV2JXE0"/>
<dbReference type="Pfam" id="PF10516">
    <property type="entry name" value="SHNi-TPR"/>
    <property type="match status" value="1"/>
</dbReference>
<dbReference type="GO" id="GO:0042393">
    <property type="term" value="F:histone binding"/>
    <property type="evidence" value="ECO:0007669"/>
    <property type="project" value="TreeGrafter"/>
</dbReference>
<accession>A0AAV2JXE0</accession>
<evidence type="ECO:0000256" key="5">
    <source>
        <dbReference type="ARBA" id="ARBA00023242"/>
    </source>
</evidence>
<dbReference type="InterPro" id="IPR019544">
    <property type="entry name" value="Tetratricopeptide_SHNi-TPR_dom"/>
</dbReference>
<name>A0AAV2JXE0_KNICA</name>
<comment type="subcellular location">
    <subcellularLocation>
        <location evidence="1">Nucleus</location>
    </subcellularLocation>
</comment>
<proteinExistence type="inferred from homology"/>